<proteinExistence type="evidence at transcript level"/>
<evidence type="ECO:0000256" key="9">
    <source>
        <dbReference type="PIRSR" id="PIRSR631098-51"/>
    </source>
</evidence>
<evidence type="ECO:0000256" key="4">
    <source>
        <dbReference type="ARBA" id="ARBA00022702"/>
    </source>
</evidence>
<dbReference type="GO" id="GO:0007623">
    <property type="term" value="P:circadian rhythm"/>
    <property type="evidence" value="ECO:0007669"/>
    <property type="project" value="TreeGrafter"/>
</dbReference>
<name>C3S7D9_9EUCA</name>
<dbReference type="InterPro" id="IPR035957">
    <property type="entry name" value="Crust_neurohorm_sf"/>
</dbReference>
<dbReference type="GO" id="GO:0005576">
    <property type="term" value="C:extracellular region"/>
    <property type="evidence" value="ECO:0007669"/>
    <property type="project" value="UniProtKB-SubCell"/>
</dbReference>
<protein>
    <submittedName>
        <fullName evidence="12">PreproCHH</fullName>
    </submittedName>
</protein>
<dbReference type="InterPro" id="IPR000346">
    <property type="entry name" value="Hyperglycemic1"/>
</dbReference>
<organism evidence="12">
    <name type="scientific">Chionoecetes bairdi</name>
    <dbReference type="NCBI Taxonomy" id="232428"/>
    <lineage>
        <taxon>Eukaryota</taxon>
        <taxon>Metazoa</taxon>
        <taxon>Ecdysozoa</taxon>
        <taxon>Arthropoda</taxon>
        <taxon>Crustacea</taxon>
        <taxon>Multicrustacea</taxon>
        <taxon>Malacostraca</taxon>
        <taxon>Eumalacostraca</taxon>
        <taxon>Eucarida</taxon>
        <taxon>Decapoda</taxon>
        <taxon>Pleocyemata</taxon>
        <taxon>Brachyura</taxon>
        <taxon>Eubrachyura</taxon>
        <taxon>Majoidea</taxon>
        <taxon>Majidae</taxon>
        <taxon>Chionoecetes</taxon>
    </lineage>
</organism>
<dbReference type="PRINTS" id="PR00550">
    <property type="entry name" value="HYPRGLYCEMIC"/>
</dbReference>
<keyword evidence="4" id="KW-0372">Hormone</keyword>
<accession>C3S7D9</accession>
<evidence type="ECO:0000256" key="3">
    <source>
        <dbReference type="ARBA" id="ARBA00022525"/>
    </source>
</evidence>
<dbReference type="InterPro" id="IPR018251">
    <property type="entry name" value="Crust_neurhormone_CS"/>
</dbReference>
<comment type="similarity">
    <text evidence="2">Belongs to the arthropod CHH/MIH/GIH/VIH hormone family.</text>
</comment>
<dbReference type="Pfam" id="PF03858">
    <property type="entry name" value="Crust_neuro_H"/>
    <property type="match status" value="1"/>
</dbReference>
<keyword evidence="3" id="KW-0964">Secreted</keyword>
<feature type="disulfide bond" evidence="9">
    <location>
        <begin position="69"/>
        <end position="105"/>
    </location>
</feature>
<dbReference type="InterPro" id="IPR005558">
    <property type="entry name" value="Crust_neurhormone_H"/>
</dbReference>
<dbReference type="InterPro" id="IPR031098">
    <property type="entry name" value="Crust_neurohorm"/>
</dbReference>
<keyword evidence="6 9" id="KW-1015">Disulfide bond</keyword>
<evidence type="ECO:0000256" key="2">
    <source>
        <dbReference type="ARBA" id="ARBA00005447"/>
    </source>
</evidence>
<keyword evidence="5" id="KW-0027">Amidation</keyword>
<evidence type="ECO:0000313" key="12">
    <source>
        <dbReference type="EMBL" id="ACG50068.1"/>
    </source>
</evidence>
<keyword evidence="7" id="KW-0527">Neuropeptide</keyword>
<sequence length="138" mass="15577">MTTTTLIAMLLLLVCVSMNALNLAQARSAQGYGHMDKLLQSLRGNGDPTTPIDNMAHSLEKRQVYDTSCKGLYDRGLFSDLEHVCDDCYNLYRNPHVATACRGNCYSNLVFRQCMEDLLLMEEFDKYARAIQTVGKKK</sequence>
<evidence type="ECO:0000256" key="5">
    <source>
        <dbReference type="ARBA" id="ARBA00022815"/>
    </source>
</evidence>
<dbReference type="GO" id="GO:0005184">
    <property type="term" value="F:neuropeptide hormone activity"/>
    <property type="evidence" value="ECO:0007669"/>
    <property type="project" value="InterPro"/>
</dbReference>
<dbReference type="InterPro" id="IPR001166">
    <property type="entry name" value="Hyperglycemic"/>
</dbReference>
<evidence type="ECO:0000259" key="11">
    <source>
        <dbReference type="Pfam" id="PF03858"/>
    </source>
</evidence>
<reference evidence="12" key="1">
    <citation type="journal article" date="2009" name="Gen. Comp. Endocrinol.">
        <title>Molecular cloning of the crustacean hyperglycemic hormone (CHH) precursor from the X-organ and the identification of the neuropeptide from sinus gland of the Alaskan Tanner crab, Chionoecetes bairdi.</title>
        <authorList>
            <person name="Chung J.S."/>
            <person name="Bembe S."/>
            <person name="Tamone S."/>
            <person name="Andrews E."/>
            <person name="Thomas H."/>
        </authorList>
    </citation>
    <scope>NUCLEOTIDE SEQUENCE</scope>
</reference>
<keyword evidence="10" id="KW-0732">Signal</keyword>
<dbReference type="Gene3D" id="1.10.2010.10">
    <property type="entry name" value="Crustacean CHH/MIH/GIH neurohormone"/>
    <property type="match status" value="1"/>
</dbReference>
<dbReference type="PANTHER" id="PTHR35981">
    <property type="entry name" value="ION TRANSPORT PEPTIDE, ISOFORM C"/>
    <property type="match status" value="1"/>
</dbReference>
<dbReference type="SUPFAM" id="SSF81778">
    <property type="entry name" value="Crustacean CHH/MIH/GIH neurohormone"/>
    <property type="match status" value="1"/>
</dbReference>
<evidence type="ECO:0000256" key="1">
    <source>
        <dbReference type="ARBA" id="ARBA00004613"/>
    </source>
</evidence>
<evidence type="ECO:0000256" key="7">
    <source>
        <dbReference type="ARBA" id="ARBA00023320"/>
    </source>
</evidence>
<dbReference type="PANTHER" id="PTHR35981:SF2">
    <property type="entry name" value="ION TRANSPORT PEPTIDE, ISOFORM C"/>
    <property type="match status" value="1"/>
</dbReference>
<gene>
    <name evidence="12" type="primary">CHH</name>
</gene>
<dbReference type="GO" id="GO:0007218">
    <property type="term" value="P:neuropeptide signaling pathway"/>
    <property type="evidence" value="ECO:0007669"/>
    <property type="project" value="UniProtKB-KW"/>
</dbReference>
<dbReference type="Pfam" id="PF01147">
    <property type="entry name" value="Crust_neurohorm"/>
    <property type="match status" value="1"/>
</dbReference>
<feature type="disulfide bond" evidence="9">
    <location>
        <begin position="85"/>
        <end position="101"/>
    </location>
</feature>
<evidence type="ECO:0000256" key="8">
    <source>
        <dbReference type="PIRSR" id="PIRSR631098-50"/>
    </source>
</evidence>
<evidence type="ECO:0000256" key="6">
    <source>
        <dbReference type="ARBA" id="ARBA00023157"/>
    </source>
</evidence>
<comment type="subcellular location">
    <subcellularLocation>
        <location evidence="1">Secreted</location>
    </subcellularLocation>
</comment>
<keyword evidence="8" id="KW-0873">Pyrrolidone carboxylic acid</keyword>
<feature type="signal peptide" evidence="10">
    <location>
        <begin position="1"/>
        <end position="26"/>
    </location>
</feature>
<dbReference type="EMBL" id="EU677192">
    <property type="protein sequence ID" value="ACG50068.1"/>
    <property type="molecule type" value="mRNA"/>
</dbReference>
<feature type="chain" id="PRO_5002930424" evidence="10">
    <location>
        <begin position="27"/>
        <end position="138"/>
    </location>
</feature>
<dbReference type="PRINTS" id="PR00548">
    <property type="entry name" value="HYPRGLYCEMC1"/>
</dbReference>
<dbReference type="PROSITE" id="PS01250">
    <property type="entry name" value="CHH_MIH_GIH"/>
    <property type="match status" value="1"/>
</dbReference>
<feature type="modified residue" description="Pyrrolidone carboxylic acid; partial" evidence="8">
    <location>
        <position position="63"/>
    </location>
</feature>
<feature type="disulfide bond" evidence="9">
    <location>
        <begin position="88"/>
        <end position="114"/>
    </location>
</feature>
<evidence type="ECO:0000256" key="10">
    <source>
        <dbReference type="SAM" id="SignalP"/>
    </source>
</evidence>
<dbReference type="AlphaFoldDB" id="C3S7D9"/>
<feature type="domain" description="Crustacean neurohormone H" evidence="11">
    <location>
        <begin position="27"/>
        <end position="60"/>
    </location>
</feature>